<evidence type="ECO:0000256" key="2">
    <source>
        <dbReference type="PIRSR" id="PIRSR613078-2"/>
    </source>
</evidence>
<dbReference type="SUPFAM" id="SSF53254">
    <property type="entry name" value="Phosphoglycerate mutase-like"/>
    <property type="match status" value="1"/>
</dbReference>
<gene>
    <name evidence="3" type="ORF">KAK06_09715</name>
</gene>
<sequence length="221" mass="24601">MPYPEPTRVIAVRHGETAWNVDTRLQGQLDVPLNERGREQARRAARALRHDPPDVIYASDLSRALATAQATGELLGRPVSTDTGLRERNFGIWQGHTYAEVAERWPEQSERWRRREAGFGPEQGETLQGFFDRVVACATRLASAHPGQTVLMVAHGGVLDCLYRAASRIALNAPRTWELPNTGINRLLYTGEGFTLVGWADVQHLDDDARDESNDRVGHAA</sequence>
<evidence type="ECO:0000313" key="3">
    <source>
        <dbReference type="EMBL" id="MBQ0959234.1"/>
    </source>
</evidence>
<comment type="caution">
    <text evidence="3">The sequence shown here is derived from an EMBL/GenBank/DDBJ whole genome shotgun (WGS) entry which is preliminary data.</text>
</comment>
<dbReference type="InterPro" id="IPR013078">
    <property type="entry name" value="His_Pase_superF_clade-1"/>
</dbReference>
<dbReference type="InterPro" id="IPR029033">
    <property type="entry name" value="His_PPase_superfam"/>
</dbReference>
<protein>
    <submittedName>
        <fullName evidence="3">Histidine phosphatase family protein</fullName>
    </submittedName>
</protein>
<accession>A0A941BL24</accession>
<dbReference type="Gene3D" id="3.40.50.1240">
    <property type="entry name" value="Phosphoglycerate mutase-like"/>
    <property type="match status" value="1"/>
</dbReference>
<feature type="active site" description="Proton donor/acceptor" evidence="1">
    <location>
        <position position="87"/>
    </location>
</feature>
<dbReference type="Pfam" id="PF00300">
    <property type="entry name" value="His_Phos_1"/>
    <property type="match status" value="1"/>
</dbReference>
<dbReference type="GO" id="GO:0005737">
    <property type="term" value="C:cytoplasm"/>
    <property type="evidence" value="ECO:0007669"/>
    <property type="project" value="TreeGrafter"/>
</dbReference>
<feature type="active site" description="Tele-phosphohistidine intermediate" evidence="1">
    <location>
        <position position="14"/>
    </location>
</feature>
<reference evidence="3" key="1">
    <citation type="submission" date="2021-04" db="EMBL/GenBank/DDBJ databases">
        <title>The genome sequence of Ideonella sp. 4Y11.</title>
        <authorList>
            <person name="Liu Y."/>
        </authorList>
    </citation>
    <scope>NUCLEOTIDE SEQUENCE</scope>
    <source>
        <strain evidence="3">4Y11</strain>
    </source>
</reference>
<name>A0A941BL24_9BURK</name>
<organism evidence="3 4">
    <name type="scientific">Ideonella aquatica</name>
    <dbReference type="NCBI Taxonomy" id="2824119"/>
    <lineage>
        <taxon>Bacteria</taxon>
        <taxon>Pseudomonadati</taxon>
        <taxon>Pseudomonadota</taxon>
        <taxon>Betaproteobacteria</taxon>
        <taxon>Burkholderiales</taxon>
        <taxon>Sphaerotilaceae</taxon>
        <taxon>Ideonella</taxon>
    </lineage>
</organism>
<dbReference type="SMART" id="SM00855">
    <property type="entry name" value="PGAM"/>
    <property type="match status" value="1"/>
</dbReference>
<dbReference type="PANTHER" id="PTHR48100:SF1">
    <property type="entry name" value="HISTIDINE PHOSPHATASE FAMILY PROTEIN-RELATED"/>
    <property type="match status" value="1"/>
</dbReference>
<evidence type="ECO:0000256" key="1">
    <source>
        <dbReference type="PIRSR" id="PIRSR613078-1"/>
    </source>
</evidence>
<dbReference type="PANTHER" id="PTHR48100">
    <property type="entry name" value="BROAD-SPECIFICITY PHOSPHATASE YOR283W-RELATED"/>
    <property type="match status" value="1"/>
</dbReference>
<dbReference type="EMBL" id="JAGQDE010000007">
    <property type="protein sequence ID" value="MBQ0959234.1"/>
    <property type="molecule type" value="Genomic_DNA"/>
</dbReference>
<dbReference type="Proteomes" id="UP000678374">
    <property type="component" value="Unassembled WGS sequence"/>
</dbReference>
<feature type="binding site" evidence="2">
    <location>
        <begin position="13"/>
        <end position="20"/>
    </location>
    <ligand>
        <name>substrate</name>
    </ligand>
</feature>
<dbReference type="GO" id="GO:0016791">
    <property type="term" value="F:phosphatase activity"/>
    <property type="evidence" value="ECO:0007669"/>
    <property type="project" value="TreeGrafter"/>
</dbReference>
<feature type="binding site" evidence="2">
    <location>
        <position position="63"/>
    </location>
    <ligand>
        <name>substrate</name>
    </ligand>
</feature>
<proteinExistence type="predicted"/>
<evidence type="ECO:0000313" key="4">
    <source>
        <dbReference type="Proteomes" id="UP000678374"/>
    </source>
</evidence>
<keyword evidence="4" id="KW-1185">Reference proteome</keyword>
<dbReference type="AlphaFoldDB" id="A0A941BL24"/>
<dbReference type="InterPro" id="IPR050275">
    <property type="entry name" value="PGM_Phosphatase"/>
</dbReference>
<dbReference type="CDD" id="cd07067">
    <property type="entry name" value="HP_PGM_like"/>
    <property type="match status" value="1"/>
</dbReference>
<feature type="binding site" evidence="2">
    <location>
        <begin position="113"/>
        <end position="114"/>
    </location>
    <ligand>
        <name>substrate</name>
    </ligand>
</feature>
<dbReference type="RefSeq" id="WP_210801755.1">
    <property type="nucleotide sequence ID" value="NZ_JAGQDE010000007.1"/>
</dbReference>